<accession>A0A427M622</accession>
<evidence type="ECO:0000313" key="3">
    <source>
        <dbReference type="Proteomes" id="UP000277279"/>
    </source>
</evidence>
<evidence type="ECO:0000313" key="2">
    <source>
        <dbReference type="EMBL" id="RSB59397.1"/>
    </source>
</evidence>
<gene>
    <name evidence="2" type="ORF">EFD55_32645</name>
</gene>
<evidence type="ECO:0000259" key="1">
    <source>
        <dbReference type="Pfam" id="PF01844"/>
    </source>
</evidence>
<reference evidence="2 3" key="1">
    <citation type="submission" date="2018-11" db="EMBL/GenBank/DDBJ databases">
        <authorList>
            <person name="Huo Y."/>
        </authorList>
    </citation>
    <scope>NUCLEOTIDE SEQUENCE [LARGE SCALE GENOMIC DNA]</scope>
    <source>
        <strain evidence="2 3">DSM 30132</strain>
    </source>
</reference>
<dbReference type="GO" id="GO:0003676">
    <property type="term" value="F:nucleic acid binding"/>
    <property type="evidence" value="ECO:0007669"/>
    <property type="project" value="InterPro"/>
</dbReference>
<feature type="domain" description="HNH" evidence="1">
    <location>
        <begin position="53"/>
        <end position="86"/>
    </location>
</feature>
<dbReference type="Proteomes" id="UP000277279">
    <property type="component" value="Unassembled WGS sequence"/>
</dbReference>
<dbReference type="EMBL" id="RJJT01000045">
    <property type="protein sequence ID" value="RSB59397.1"/>
    <property type="molecule type" value="Genomic_DNA"/>
</dbReference>
<organism evidence="2 3">
    <name type="scientific">Rhizobium pisi</name>
    <dbReference type="NCBI Taxonomy" id="574561"/>
    <lineage>
        <taxon>Bacteria</taxon>
        <taxon>Pseudomonadati</taxon>
        <taxon>Pseudomonadota</taxon>
        <taxon>Alphaproteobacteria</taxon>
        <taxon>Hyphomicrobiales</taxon>
        <taxon>Rhizobiaceae</taxon>
        <taxon>Rhizobium/Agrobacterium group</taxon>
        <taxon>Rhizobium</taxon>
    </lineage>
</organism>
<dbReference type="AlphaFoldDB" id="A0A427M622"/>
<keyword evidence="2" id="KW-0540">Nuclease</keyword>
<dbReference type="Gene3D" id="1.10.30.50">
    <property type="match status" value="1"/>
</dbReference>
<dbReference type="Pfam" id="PF01844">
    <property type="entry name" value="HNH"/>
    <property type="match status" value="1"/>
</dbReference>
<keyword evidence="2" id="KW-0378">Hydrolase</keyword>
<name>A0A427M622_9HYPH</name>
<dbReference type="GO" id="GO:0008270">
    <property type="term" value="F:zinc ion binding"/>
    <property type="evidence" value="ECO:0007669"/>
    <property type="project" value="InterPro"/>
</dbReference>
<dbReference type="InterPro" id="IPR003615">
    <property type="entry name" value="HNH_nuc"/>
</dbReference>
<comment type="caution">
    <text evidence="2">The sequence shown here is derived from an EMBL/GenBank/DDBJ whole genome shotgun (WGS) entry which is preliminary data.</text>
</comment>
<dbReference type="OrthoDB" id="9802901at2"/>
<keyword evidence="2" id="KW-0255">Endonuclease</keyword>
<dbReference type="InterPro" id="IPR002711">
    <property type="entry name" value="HNH"/>
</dbReference>
<dbReference type="GO" id="GO:0004519">
    <property type="term" value="F:endonuclease activity"/>
    <property type="evidence" value="ECO:0007669"/>
    <property type="project" value="UniProtKB-KW"/>
</dbReference>
<dbReference type="RefSeq" id="WP_125851163.1">
    <property type="nucleotide sequence ID" value="NZ_JACHXH010000046.1"/>
</dbReference>
<proteinExistence type="predicted"/>
<dbReference type="CDD" id="cd00085">
    <property type="entry name" value="HNHc"/>
    <property type="match status" value="1"/>
</dbReference>
<sequence length="118" mass="14056">MKSNSRIQILRHKAAESQGWRCFYCHYPMWEIDPKSFSTHFRVPGRAVLRFRCTAEHLEARCDGGRDTEENVVAACLYCNNNRHKRKRPKDPASYANFVRSRLERGRWHPFRLKHRPG</sequence>
<protein>
    <submittedName>
        <fullName evidence="2">Restriction endonuclease</fullName>
    </submittedName>
</protein>